<dbReference type="InterPro" id="IPR014026">
    <property type="entry name" value="UDP-Glc/GDP-Man_DH_dimer"/>
</dbReference>
<comment type="caution">
    <text evidence="14">The sequence shown here is derived from an EMBL/GenBank/DDBJ whole genome shotgun (WGS) entry which is preliminary data.</text>
</comment>
<accession>A0A9D2JW86</accession>
<evidence type="ECO:0000256" key="7">
    <source>
        <dbReference type="ARBA" id="ARBA00047473"/>
    </source>
</evidence>
<dbReference type="InterPro" id="IPR017476">
    <property type="entry name" value="UDP-Glc/GDP-Man"/>
</dbReference>
<reference evidence="14" key="2">
    <citation type="submission" date="2021-04" db="EMBL/GenBank/DDBJ databases">
        <authorList>
            <person name="Gilroy R."/>
        </authorList>
    </citation>
    <scope>NUCLEOTIDE SEQUENCE</scope>
    <source>
        <strain evidence="14">ChiHecec3B27-8219</strain>
    </source>
</reference>
<dbReference type="GO" id="GO:0003979">
    <property type="term" value="F:UDP-glucose 6-dehydrogenase activity"/>
    <property type="evidence" value="ECO:0007669"/>
    <property type="project" value="UniProtKB-EC"/>
</dbReference>
<evidence type="ECO:0000256" key="1">
    <source>
        <dbReference type="ARBA" id="ARBA00004701"/>
    </source>
</evidence>
<dbReference type="NCBIfam" id="TIGR03026">
    <property type="entry name" value="NDP-sugDHase"/>
    <property type="match status" value="1"/>
</dbReference>
<feature type="domain" description="UDP-glucose/GDP-mannose dehydrogenase C-terminal" evidence="13">
    <location>
        <begin position="321"/>
        <end position="436"/>
    </location>
</feature>
<dbReference type="PANTHER" id="PTHR43750:SF3">
    <property type="entry name" value="UDP-GLUCOSE 6-DEHYDROGENASE TUAD"/>
    <property type="match status" value="1"/>
</dbReference>
<evidence type="ECO:0000313" key="14">
    <source>
        <dbReference type="EMBL" id="HIZ69621.1"/>
    </source>
</evidence>
<feature type="binding site" evidence="12">
    <location>
        <position position="86"/>
    </location>
    <ligand>
        <name>NAD(+)</name>
        <dbReference type="ChEBI" id="CHEBI:57540"/>
    </ligand>
</feature>
<gene>
    <name evidence="14" type="ORF">H9966_07060</name>
</gene>
<feature type="binding site" evidence="11">
    <location>
        <position position="328"/>
    </location>
    <ligand>
        <name>substrate</name>
    </ligand>
</feature>
<dbReference type="InterPro" id="IPR008927">
    <property type="entry name" value="6-PGluconate_DH-like_C_sf"/>
</dbReference>
<dbReference type="AlphaFoldDB" id="A0A9D2JW86"/>
<feature type="binding site" evidence="11">
    <location>
        <begin position="155"/>
        <end position="158"/>
    </location>
    <ligand>
        <name>substrate</name>
    </ligand>
</feature>
<comment type="similarity">
    <text evidence="2 9">Belongs to the UDP-glucose/GDP-mannose dehydrogenase family.</text>
</comment>
<dbReference type="PIRSF" id="PIRSF000124">
    <property type="entry name" value="UDPglc_GDPman_dh"/>
    <property type="match status" value="1"/>
</dbReference>
<dbReference type="EC" id="1.1.1.22" evidence="3 9"/>
<evidence type="ECO:0000256" key="10">
    <source>
        <dbReference type="PIRSR" id="PIRSR500134-1"/>
    </source>
</evidence>
<evidence type="ECO:0000256" key="3">
    <source>
        <dbReference type="ARBA" id="ARBA00012954"/>
    </source>
</evidence>
<dbReference type="InterPro" id="IPR036291">
    <property type="entry name" value="NAD(P)-bd_dom_sf"/>
</dbReference>
<evidence type="ECO:0000256" key="12">
    <source>
        <dbReference type="PIRSR" id="PIRSR500134-3"/>
    </source>
</evidence>
<evidence type="ECO:0000256" key="4">
    <source>
        <dbReference type="ARBA" id="ARBA00015132"/>
    </source>
</evidence>
<feature type="binding site" evidence="11">
    <location>
        <begin position="255"/>
        <end position="259"/>
    </location>
    <ligand>
        <name>substrate</name>
    </ligand>
</feature>
<feature type="binding site" evidence="12">
    <location>
        <position position="158"/>
    </location>
    <ligand>
        <name>NAD(+)</name>
        <dbReference type="ChEBI" id="CHEBI:57540"/>
    </ligand>
</feature>
<dbReference type="Pfam" id="PF00984">
    <property type="entry name" value="UDPG_MGDP_dh"/>
    <property type="match status" value="1"/>
</dbReference>
<protein>
    <recommendedName>
        <fullName evidence="4 9">UDP-glucose 6-dehydrogenase</fullName>
        <ecNumber evidence="3 9">1.1.1.22</ecNumber>
    </recommendedName>
</protein>
<dbReference type="GO" id="GO:0051287">
    <property type="term" value="F:NAD binding"/>
    <property type="evidence" value="ECO:0007669"/>
    <property type="project" value="InterPro"/>
</dbReference>
<dbReference type="InterPro" id="IPR014027">
    <property type="entry name" value="UDP-Glc/GDP-Man_DH_C"/>
</dbReference>
<feature type="binding site" evidence="12">
    <location>
        <position position="335"/>
    </location>
    <ligand>
        <name>NAD(+)</name>
        <dbReference type="ChEBI" id="CHEBI:57540"/>
    </ligand>
</feature>
<keyword evidence="5 9" id="KW-0560">Oxidoreductase</keyword>
<feature type="binding site" evidence="11">
    <location>
        <position position="263"/>
    </location>
    <ligand>
        <name>substrate</name>
    </ligand>
</feature>
<dbReference type="Pfam" id="PF03721">
    <property type="entry name" value="UDPG_MGDP_dh_N"/>
    <property type="match status" value="1"/>
</dbReference>
<feature type="binding site" evidence="12">
    <location>
        <position position="35"/>
    </location>
    <ligand>
        <name>NAD(+)</name>
        <dbReference type="ChEBI" id="CHEBI:57540"/>
    </ligand>
</feature>
<dbReference type="InterPro" id="IPR028357">
    <property type="entry name" value="UDPglc_DH_bac"/>
</dbReference>
<feature type="binding site" evidence="12">
    <location>
        <position position="30"/>
    </location>
    <ligand>
        <name>NAD(+)</name>
        <dbReference type="ChEBI" id="CHEBI:57540"/>
    </ligand>
</feature>
<dbReference type="PANTHER" id="PTHR43750">
    <property type="entry name" value="UDP-GLUCOSE 6-DEHYDROGENASE TUAD"/>
    <property type="match status" value="1"/>
</dbReference>
<comment type="pathway">
    <text evidence="1">Nucleotide-sugar biosynthesis; UDP-alpha-D-glucuronate biosynthesis; UDP-alpha-D-glucuronate from UDP-alpha-D-glucose: step 1/1.</text>
</comment>
<evidence type="ECO:0000256" key="2">
    <source>
        <dbReference type="ARBA" id="ARBA00006601"/>
    </source>
</evidence>
<feature type="active site" description="Nucleophile" evidence="10">
    <location>
        <position position="266"/>
    </location>
</feature>
<dbReference type="EMBL" id="DXBE01000050">
    <property type="protein sequence ID" value="HIZ69621.1"/>
    <property type="molecule type" value="Genomic_DNA"/>
</dbReference>
<evidence type="ECO:0000256" key="5">
    <source>
        <dbReference type="ARBA" id="ARBA00023002"/>
    </source>
</evidence>
<evidence type="ECO:0000256" key="9">
    <source>
        <dbReference type="PIRNR" id="PIRNR000124"/>
    </source>
</evidence>
<feature type="binding site" evidence="11">
    <location>
        <position position="210"/>
    </location>
    <ligand>
        <name>substrate</name>
    </ligand>
</feature>
<evidence type="ECO:0000313" key="15">
    <source>
        <dbReference type="Proteomes" id="UP000824055"/>
    </source>
</evidence>
<name>A0A9D2JW86_9BACT</name>
<organism evidence="14 15">
    <name type="scientific">Candidatus Prevotella avicola</name>
    <dbReference type="NCBI Taxonomy" id="2838738"/>
    <lineage>
        <taxon>Bacteria</taxon>
        <taxon>Pseudomonadati</taxon>
        <taxon>Bacteroidota</taxon>
        <taxon>Bacteroidia</taxon>
        <taxon>Bacteroidales</taxon>
        <taxon>Prevotellaceae</taxon>
        <taxon>Prevotella</taxon>
    </lineage>
</organism>
<dbReference type="Pfam" id="PF03720">
    <property type="entry name" value="UDPG_MGDP_dh_C"/>
    <property type="match status" value="1"/>
</dbReference>
<proteinExistence type="inferred from homology"/>
<dbReference type="SUPFAM" id="SSF52413">
    <property type="entry name" value="UDP-glucose/GDP-mannose dehydrogenase C-terminal domain"/>
    <property type="match status" value="1"/>
</dbReference>
<comment type="catalytic activity">
    <reaction evidence="7 9">
        <text>UDP-alpha-D-glucose + 2 NAD(+) + H2O = UDP-alpha-D-glucuronate + 2 NADH + 3 H(+)</text>
        <dbReference type="Rhea" id="RHEA:23596"/>
        <dbReference type="ChEBI" id="CHEBI:15377"/>
        <dbReference type="ChEBI" id="CHEBI:15378"/>
        <dbReference type="ChEBI" id="CHEBI:57540"/>
        <dbReference type="ChEBI" id="CHEBI:57945"/>
        <dbReference type="ChEBI" id="CHEBI:58052"/>
        <dbReference type="ChEBI" id="CHEBI:58885"/>
        <dbReference type="EC" id="1.1.1.22"/>
    </reaction>
</comment>
<reference evidence="14" key="1">
    <citation type="journal article" date="2021" name="PeerJ">
        <title>Extensive microbial diversity within the chicken gut microbiome revealed by metagenomics and culture.</title>
        <authorList>
            <person name="Gilroy R."/>
            <person name="Ravi A."/>
            <person name="Getino M."/>
            <person name="Pursley I."/>
            <person name="Horton D.L."/>
            <person name="Alikhan N.F."/>
            <person name="Baker D."/>
            <person name="Gharbi K."/>
            <person name="Hall N."/>
            <person name="Watson M."/>
            <person name="Adriaenssens E.M."/>
            <person name="Foster-Nyarko E."/>
            <person name="Jarju S."/>
            <person name="Secka A."/>
            <person name="Antonio M."/>
            <person name="Oren A."/>
            <person name="Chaudhuri R.R."/>
            <person name="La Ragione R."/>
            <person name="Hildebrand F."/>
            <person name="Pallen M.J."/>
        </authorList>
    </citation>
    <scope>NUCLEOTIDE SEQUENCE</scope>
    <source>
        <strain evidence="14">ChiHecec3B27-8219</strain>
    </source>
</reference>
<dbReference type="InterPro" id="IPR001732">
    <property type="entry name" value="UDP-Glc/GDP-Man_DH_N"/>
</dbReference>
<dbReference type="FunFam" id="1.20.5.100:FF:000001">
    <property type="entry name" value="UDP-glucose 6-dehydrogenase"/>
    <property type="match status" value="1"/>
</dbReference>
<evidence type="ECO:0000259" key="13">
    <source>
        <dbReference type="SMART" id="SM00984"/>
    </source>
</evidence>
<evidence type="ECO:0000256" key="11">
    <source>
        <dbReference type="PIRSR" id="PIRSR500134-2"/>
    </source>
</evidence>
<evidence type="ECO:0000256" key="6">
    <source>
        <dbReference type="ARBA" id="ARBA00023027"/>
    </source>
</evidence>
<dbReference type="Gene3D" id="3.40.50.720">
    <property type="entry name" value="NAD(P)-binding Rossmann-like Domain"/>
    <property type="match status" value="2"/>
</dbReference>
<dbReference type="SMART" id="SM00984">
    <property type="entry name" value="UDPG_MGDP_dh_C"/>
    <property type="match status" value="1"/>
</dbReference>
<dbReference type="Proteomes" id="UP000824055">
    <property type="component" value="Unassembled WGS sequence"/>
</dbReference>
<feature type="binding site" evidence="12">
    <location>
        <position position="269"/>
    </location>
    <ligand>
        <name>NAD(+)</name>
        <dbReference type="ChEBI" id="CHEBI:57540"/>
    </ligand>
</feature>
<dbReference type="GO" id="GO:0000271">
    <property type="term" value="P:polysaccharide biosynthetic process"/>
    <property type="evidence" value="ECO:0007669"/>
    <property type="project" value="InterPro"/>
</dbReference>
<comment type="function">
    <text evidence="8">Catalyzes the conversion of UDP-glucose into UDP-glucuronate, one of the precursors of teichuronic acid.</text>
</comment>
<sequence>MNIAIVGTGYVGLVSGACFAETGANVTCVDVDARKVERLCQGDIPIYEPGLEELVHKNAKAGRLRFTSKLEEVLNEQDIVFSAVGTPPDEDGSADLKYVLQVARTIGQYLLKYIVVVTKSTVPVGTADKVRHAIQEELDKRGVNVPFDVASNPEFLKEGSAIKDFMSPDRVVVGVESERAKKILTRLYKPFLINHFRVIFMDIPSAEMTKYAANSMLATRISFMNDIANLCERVGADVNMVRQGIGSDTRIGRKFLYPGCGYGGSCFPKDVKALIKTADDAGYSMEVLKAVEFVNERQKRVLFDKLTQVFPLEDLKGKTIALWGLAFKPETDDMRESTALVMIDLLLKAGCRLRVYDPIAMDECKRRMTLRDERTSSGEQAIERIFYARDMYEAVLDADALLLLTEWKEFRLPSWEVVRKTMNGNLVIDGRNIYDAGELTELGFEYHCIGR</sequence>
<keyword evidence="6 9" id="KW-0520">NAD</keyword>
<dbReference type="Gene3D" id="1.20.5.100">
    <property type="entry name" value="Cytochrome c1, transmembrane anchor, C-terminal"/>
    <property type="match status" value="1"/>
</dbReference>
<feature type="binding site" evidence="12">
    <location>
        <position position="121"/>
    </location>
    <ligand>
        <name>NAD(+)</name>
        <dbReference type="ChEBI" id="CHEBI:57540"/>
    </ligand>
</feature>
<dbReference type="SUPFAM" id="SSF48179">
    <property type="entry name" value="6-phosphogluconate dehydrogenase C-terminal domain-like"/>
    <property type="match status" value="1"/>
</dbReference>
<dbReference type="SUPFAM" id="SSF51735">
    <property type="entry name" value="NAD(P)-binding Rossmann-fold domains"/>
    <property type="match status" value="1"/>
</dbReference>
<evidence type="ECO:0000256" key="8">
    <source>
        <dbReference type="ARBA" id="ARBA00053241"/>
    </source>
</evidence>
<dbReference type="InterPro" id="IPR036220">
    <property type="entry name" value="UDP-Glc/GDP-Man_DH_C_sf"/>
</dbReference>
<dbReference type="PIRSF" id="PIRSF500134">
    <property type="entry name" value="UDPglc_DH_bac"/>
    <property type="match status" value="1"/>
</dbReference>